<dbReference type="InterPro" id="IPR009057">
    <property type="entry name" value="Homeodomain-like_sf"/>
</dbReference>
<dbReference type="SUPFAM" id="SSF46689">
    <property type="entry name" value="Homeodomain-like"/>
    <property type="match status" value="1"/>
</dbReference>
<accession>A0A2G4EYC2</accession>
<dbReference type="Pfam" id="PF13565">
    <property type="entry name" value="HTH_32"/>
    <property type="match status" value="1"/>
</dbReference>
<comment type="caution">
    <text evidence="2">The sequence shown here is derived from an EMBL/GenBank/DDBJ whole genome shotgun (WGS) entry which is preliminary data.</text>
</comment>
<organism evidence="2 3">
    <name type="scientific">Tychonema bourrellyi FEM_GT703</name>
    <dbReference type="NCBI Taxonomy" id="2040638"/>
    <lineage>
        <taxon>Bacteria</taxon>
        <taxon>Bacillati</taxon>
        <taxon>Cyanobacteriota</taxon>
        <taxon>Cyanophyceae</taxon>
        <taxon>Oscillatoriophycideae</taxon>
        <taxon>Oscillatoriales</taxon>
        <taxon>Microcoleaceae</taxon>
        <taxon>Tychonema</taxon>
    </lineage>
</organism>
<sequence length="167" mass="19167">MARQLIMAIAESAESLEQQLKTSRTASQKERLQMLWWLKTGQITQHKTLAERLGRDGSTVTRWLQKYRQGGLSELLTVKSAPGKLPHLSSEAIAGLQERLQQPPGFKSYGEIVKWLNQTYQLNLTYPTVYHWVHYRLKAKLKVPRPKSAKQEPNAAQRFKKTSPQPC</sequence>
<name>A0A2G4EYC2_9CYAN</name>
<protein>
    <submittedName>
        <fullName evidence="2">Transposase</fullName>
    </submittedName>
</protein>
<proteinExistence type="predicted"/>
<dbReference type="EMBL" id="NXIB02000100">
    <property type="protein sequence ID" value="PHX54450.1"/>
    <property type="molecule type" value="Genomic_DNA"/>
</dbReference>
<reference evidence="2" key="1">
    <citation type="submission" date="2017-10" db="EMBL/GenBank/DDBJ databases">
        <title>Draft genome sequence of the planktic cyanobacteria Tychonema bourrellyi isolated from alpine lentic freshwater.</title>
        <authorList>
            <person name="Tett A."/>
            <person name="Armanini F."/>
            <person name="Asnicar F."/>
            <person name="Boscaini A."/>
            <person name="Pasolli E."/>
            <person name="Zolfo M."/>
            <person name="Donati C."/>
            <person name="Salmaso N."/>
            <person name="Segata N."/>
        </authorList>
    </citation>
    <scope>NUCLEOTIDE SEQUENCE</scope>
    <source>
        <strain evidence="2">FEM_GT703</strain>
    </source>
</reference>
<feature type="region of interest" description="Disordered" evidence="1">
    <location>
        <begin position="143"/>
        <end position="167"/>
    </location>
</feature>
<evidence type="ECO:0000256" key="1">
    <source>
        <dbReference type="SAM" id="MobiDB-lite"/>
    </source>
</evidence>
<keyword evidence="3" id="KW-1185">Reference proteome</keyword>
<dbReference type="AlphaFoldDB" id="A0A2G4EYC2"/>
<dbReference type="Proteomes" id="UP000226442">
    <property type="component" value="Unassembled WGS sequence"/>
</dbReference>
<gene>
    <name evidence="2" type="ORF">CP500_016090</name>
</gene>
<evidence type="ECO:0000313" key="2">
    <source>
        <dbReference type="EMBL" id="PHX54450.1"/>
    </source>
</evidence>
<evidence type="ECO:0000313" key="3">
    <source>
        <dbReference type="Proteomes" id="UP000226442"/>
    </source>
</evidence>
<dbReference type="OrthoDB" id="455352at2"/>
<dbReference type="RefSeq" id="WP_096830905.1">
    <property type="nucleotide sequence ID" value="NZ_NXIB02000100.1"/>
</dbReference>